<evidence type="ECO:0000256" key="6">
    <source>
        <dbReference type="ARBA" id="ARBA00012295"/>
    </source>
</evidence>
<evidence type="ECO:0000256" key="17">
    <source>
        <dbReference type="ARBA" id="ARBA00022857"/>
    </source>
</evidence>
<dbReference type="PANTHER" id="PTHR48099">
    <property type="entry name" value="C-1-TETRAHYDROFOLATE SYNTHASE, CYTOPLASMIC-RELATED"/>
    <property type="match status" value="1"/>
</dbReference>
<dbReference type="GO" id="GO:0004477">
    <property type="term" value="F:methenyltetrahydrofolate cyclohydrolase activity"/>
    <property type="evidence" value="ECO:0007669"/>
    <property type="project" value="UniProtKB-EC"/>
</dbReference>
<evidence type="ECO:0000256" key="18">
    <source>
        <dbReference type="ARBA" id="ARBA00023002"/>
    </source>
</evidence>
<dbReference type="GO" id="GO:0005829">
    <property type="term" value="C:cytosol"/>
    <property type="evidence" value="ECO:0007669"/>
    <property type="project" value="TreeGrafter"/>
</dbReference>
<dbReference type="Pfam" id="PF00763">
    <property type="entry name" value="THF_DHG_CYH"/>
    <property type="match status" value="1"/>
</dbReference>
<evidence type="ECO:0000256" key="2">
    <source>
        <dbReference type="ARBA" id="ARBA00004777"/>
    </source>
</evidence>
<dbReference type="EC" id="3.5.4.9" evidence="7"/>
<evidence type="ECO:0000256" key="8">
    <source>
        <dbReference type="ARBA" id="ARBA00012859"/>
    </source>
</evidence>
<feature type="domain" description="Tetrahydrofolate dehydrogenase/cyclohydrolase NAD(P)-binding" evidence="22">
    <location>
        <begin position="143"/>
        <end position="288"/>
    </location>
</feature>
<evidence type="ECO:0000313" key="24">
    <source>
        <dbReference type="Proteomes" id="UP001174691"/>
    </source>
</evidence>
<dbReference type="FunFam" id="3.40.50.720:FF:000006">
    <property type="entry name" value="Bifunctional protein FolD"/>
    <property type="match status" value="1"/>
</dbReference>
<dbReference type="PRINTS" id="PR00085">
    <property type="entry name" value="THFDHDRGNASE"/>
</dbReference>
<dbReference type="GO" id="GO:0046655">
    <property type="term" value="P:folic acid metabolic process"/>
    <property type="evidence" value="ECO:0007669"/>
    <property type="project" value="UniProtKB-ARBA"/>
</dbReference>
<keyword evidence="18" id="KW-0560">Oxidoreductase</keyword>
<dbReference type="PROSITE" id="PS00766">
    <property type="entry name" value="THF_DHG_CYH_1"/>
    <property type="match status" value="1"/>
</dbReference>
<dbReference type="CDD" id="cd00477">
    <property type="entry name" value="FTHFS"/>
    <property type="match status" value="1"/>
</dbReference>
<accession>A0AA38SI39</accession>
<keyword evidence="17" id="KW-0521">NADP</keyword>
<name>A0AA38SI39_9PEZI</name>
<dbReference type="FunFam" id="3.10.410.10:FF:000001">
    <property type="entry name" value="Putative formate--tetrahydrofolate ligase"/>
    <property type="match status" value="1"/>
</dbReference>
<dbReference type="HAMAP" id="MF_01543">
    <property type="entry name" value="FTHFS"/>
    <property type="match status" value="1"/>
</dbReference>
<dbReference type="AlphaFoldDB" id="A0AA38SI39"/>
<dbReference type="Gene3D" id="3.40.50.10860">
    <property type="entry name" value="Leucine Dehydrogenase, chain A, domain 1"/>
    <property type="match status" value="1"/>
</dbReference>
<evidence type="ECO:0000259" key="22">
    <source>
        <dbReference type="Pfam" id="PF02882"/>
    </source>
</evidence>
<comment type="subunit">
    <text evidence="5">Homodimer.</text>
</comment>
<dbReference type="GO" id="GO:0006555">
    <property type="term" value="P:methionine metabolic process"/>
    <property type="evidence" value="ECO:0007669"/>
    <property type="project" value="UniProtKB-ARBA"/>
</dbReference>
<keyword evidence="10" id="KW-0963">Cytoplasm</keyword>
<comment type="pathway">
    <text evidence="2">One-carbon metabolism; tetrahydrofolate interconversion.</text>
</comment>
<organism evidence="23 24">
    <name type="scientific">Coniochaeta hoffmannii</name>
    <dbReference type="NCBI Taxonomy" id="91930"/>
    <lineage>
        <taxon>Eukaryota</taxon>
        <taxon>Fungi</taxon>
        <taxon>Dikarya</taxon>
        <taxon>Ascomycota</taxon>
        <taxon>Pezizomycotina</taxon>
        <taxon>Sordariomycetes</taxon>
        <taxon>Sordariomycetidae</taxon>
        <taxon>Coniochaetales</taxon>
        <taxon>Coniochaetaceae</taxon>
        <taxon>Coniochaeta</taxon>
    </lineage>
</organism>
<keyword evidence="13" id="KW-0547">Nucleotide-binding</keyword>
<sequence>MAALKIDGTAIAKRIREGLHAEILERQRANPKYKPSLKIIQVGDRSDSSTYVRMKLKAAHEAGIGCELIKFDESVTEAELVNRLFQLNNDPDVHGILVQLPLPKHIDEYTVTSSVADEKDVDGFGTRNIGELAKRGGHPFFIPCTPKGVMVLLKETGIDLKGKNAVVIGRSDIVGSPVSYLLKNADATVTVCHSKTTDLKSHLQNADVVVAAIGQPAFIKGEWLKKGAVVIDVGTNYIPDASKKSGQRLVGDVDFESASQVASYITPVPGGVGPMTVAMLLQNVVEATTLYFEKQKQRRIVPLPLRLLDPVPSDIAVSRAQTPKQITRVAKEVGISEAELEPYGAHKAKVDLTLLKRLDHRKNGRYVVVTGITPTPLGEGKSTTTMGLAQALGAHLGRLTFANVRQPSQGPTFGIKGGAAGGGYSQVIPMDEFNMHLTGDIHAITAANNLLAAAIETRMFHENTQKDGPLYRRLVPAKNGKRQFAPVMFRRLKKLGIDKTDPNDLTEDEIHRFARLDIDPDTITWKRVLDVNDRHLRGITVGTAPTEKGATRETGFDISVASECMAVLALSTDLSDMRERLGRMVVASSRSGDPVTADDLGAGGALTALMKDAIKPNLMQSLEGTPVFVHAGPFANISIGNSSIIADKMALKLAGTEPDEDPSSAGFVVTEAGFDFTMGGERFFNIKCRTSGLVPDVVVIVATVRALKVHGGGPPIAPGAPLDPVYKQENVDVLRAGCVNLAKHISNARRYGVPVVVAINKFSTDTDAEIAVIREESLRAGAEDAILSNHWAEGGAGAVDLARAVVAASEKADKSAFRLLYPVDGSQTVAQRIETIAREMYGAAGVEFSELAQRKVDTYVRQGFGNLPICVAKTQYSLSHDPDLKGAPTGFTVPIRDVRMAAGAGYLYALAADIQTIPGLPTAPGYLNVDVDVETGEIEGLF</sequence>
<evidence type="ECO:0000259" key="21">
    <source>
        <dbReference type="Pfam" id="PF00763"/>
    </source>
</evidence>
<gene>
    <name evidence="23" type="ORF">NKR19_g1663</name>
</gene>
<dbReference type="HAMAP" id="MF_01576">
    <property type="entry name" value="THF_DHG_CYH"/>
    <property type="match status" value="1"/>
</dbReference>
<evidence type="ECO:0000256" key="20">
    <source>
        <dbReference type="ARBA" id="ARBA00049033"/>
    </source>
</evidence>
<dbReference type="PANTHER" id="PTHR48099:SF5">
    <property type="entry name" value="C-1-TETRAHYDROFOLATE SYNTHASE, CYTOPLASMIC"/>
    <property type="match status" value="1"/>
</dbReference>
<evidence type="ECO:0000256" key="3">
    <source>
        <dbReference type="ARBA" id="ARBA00005559"/>
    </source>
</evidence>
<dbReference type="InterPro" id="IPR020628">
    <property type="entry name" value="Formate_THF_ligase_CS"/>
</dbReference>
<dbReference type="InterPro" id="IPR000559">
    <property type="entry name" value="Formate_THF_ligase"/>
</dbReference>
<dbReference type="GO" id="GO:0006164">
    <property type="term" value="P:purine nucleotide biosynthetic process"/>
    <property type="evidence" value="ECO:0007669"/>
    <property type="project" value="UniProtKB-KW"/>
</dbReference>
<dbReference type="InterPro" id="IPR020867">
    <property type="entry name" value="THF_DH/CycHdrlase_CS"/>
</dbReference>
<comment type="subcellular location">
    <subcellularLocation>
        <location evidence="1">Cytoplasm</location>
    </subcellularLocation>
</comment>
<comment type="similarity">
    <text evidence="4">In the C-terminal section; belongs to the formate--tetrahydrofolate ligase family.</text>
</comment>
<evidence type="ECO:0000256" key="13">
    <source>
        <dbReference type="ARBA" id="ARBA00022741"/>
    </source>
</evidence>
<dbReference type="Pfam" id="PF02882">
    <property type="entry name" value="THF_DHG_CYH_C"/>
    <property type="match status" value="1"/>
</dbReference>
<evidence type="ECO:0000256" key="11">
    <source>
        <dbReference type="ARBA" id="ARBA00022563"/>
    </source>
</evidence>
<reference evidence="23" key="1">
    <citation type="submission" date="2022-07" db="EMBL/GenBank/DDBJ databases">
        <title>Fungi with potential for degradation of polypropylene.</title>
        <authorList>
            <person name="Gostincar C."/>
        </authorList>
    </citation>
    <scope>NUCLEOTIDE SEQUENCE</scope>
    <source>
        <strain evidence="23">EXF-13287</strain>
    </source>
</reference>
<dbReference type="Pfam" id="PF01268">
    <property type="entry name" value="FTHFS"/>
    <property type="match status" value="1"/>
</dbReference>
<comment type="caution">
    <text evidence="23">The sequence shown here is derived from an EMBL/GenBank/DDBJ whole genome shotgun (WGS) entry which is preliminary data.</text>
</comment>
<dbReference type="InterPro" id="IPR036291">
    <property type="entry name" value="NAD(P)-bd_dom_sf"/>
</dbReference>
<evidence type="ECO:0000256" key="14">
    <source>
        <dbReference type="ARBA" id="ARBA00022755"/>
    </source>
</evidence>
<dbReference type="FunFam" id="3.40.50.300:FF:001123">
    <property type="entry name" value="C-1-tetrahydrofolate synthase, cytoplasmic isoform X2"/>
    <property type="match status" value="1"/>
</dbReference>
<dbReference type="GO" id="GO:0035999">
    <property type="term" value="P:tetrahydrofolate interconversion"/>
    <property type="evidence" value="ECO:0007669"/>
    <property type="project" value="TreeGrafter"/>
</dbReference>
<dbReference type="GO" id="GO:0004329">
    <property type="term" value="F:formate-tetrahydrofolate ligase activity"/>
    <property type="evidence" value="ECO:0007669"/>
    <property type="project" value="UniProtKB-EC"/>
</dbReference>
<dbReference type="GO" id="GO:0005524">
    <property type="term" value="F:ATP binding"/>
    <property type="evidence" value="ECO:0007669"/>
    <property type="project" value="UniProtKB-KW"/>
</dbReference>
<dbReference type="EC" id="1.5.1.5" evidence="8"/>
<comment type="catalytic activity">
    <reaction evidence="20">
        <text>(6S)-5,6,7,8-tetrahydrofolate + formate + ATP = (6R)-10-formyltetrahydrofolate + ADP + phosphate</text>
        <dbReference type="Rhea" id="RHEA:20221"/>
        <dbReference type="ChEBI" id="CHEBI:15740"/>
        <dbReference type="ChEBI" id="CHEBI:30616"/>
        <dbReference type="ChEBI" id="CHEBI:43474"/>
        <dbReference type="ChEBI" id="CHEBI:57453"/>
        <dbReference type="ChEBI" id="CHEBI:195366"/>
        <dbReference type="ChEBI" id="CHEBI:456216"/>
        <dbReference type="EC" id="6.3.4.3"/>
    </reaction>
</comment>
<dbReference type="InterPro" id="IPR020630">
    <property type="entry name" value="THF_DH/CycHdrlase_cat_dom"/>
</dbReference>
<dbReference type="EMBL" id="JANBVN010000015">
    <property type="protein sequence ID" value="KAJ9162087.1"/>
    <property type="molecule type" value="Genomic_DNA"/>
</dbReference>
<keyword evidence="11" id="KW-0554">One-carbon metabolism</keyword>
<dbReference type="CDD" id="cd01080">
    <property type="entry name" value="NAD_bind_m-THF_DH_Cyclohyd"/>
    <property type="match status" value="1"/>
</dbReference>
<evidence type="ECO:0000256" key="4">
    <source>
        <dbReference type="ARBA" id="ARBA00006985"/>
    </source>
</evidence>
<keyword evidence="24" id="KW-1185">Reference proteome</keyword>
<dbReference type="GO" id="GO:0004488">
    <property type="term" value="F:methylenetetrahydrofolate dehydrogenase (NADP+) activity"/>
    <property type="evidence" value="ECO:0007669"/>
    <property type="project" value="UniProtKB-EC"/>
</dbReference>
<evidence type="ECO:0000256" key="12">
    <source>
        <dbReference type="ARBA" id="ARBA00022598"/>
    </source>
</evidence>
<feature type="domain" description="Tetrahydrofolate dehydrogenase/cyclohydrolase catalytic" evidence="21">
    <location>
        <begin position="6"/>
        <end position="122"/>
    </location>
</feature>
<dbReference type="FunFam" id="3.40.50.300:FF:000245">
    <property type="entry name" value="C-1-tetrahydrofolate synthase, cytoplasmic"/>
    <property type="match status" value="1"/>
</dbReference>
<dbReference type="Gene3D" id="1.10.8.770">
    <property type="match status" value="1"/>
</dbReference>
<dbReference type="Proteomes" id="UP001174691">
    <property type="component" value="Unassembled WGS sequence"/>
</dbReference>
<dbReference type="SUPFAM" id="SSF53223">
    <property type="entry name" value="Aminoacid dehydrogenase-like, N-terminal domain"/>
    <property type="match status" value="1"/>
</dbReference>
<evidence type="ECO:0000256" key="15">
    <source>
        <dbReference type="ARBA" id="ARBA00022801"/>
    </source>
</evidence>
<evidence type="ECO:0000256" key="10">
    <source>
        <dbReference type="ARBA" id="ARBA00022490"/>
    </source>
</evidence>
<evidence type="ECO:0000313" key="23">
    <source>
        <dbReference type="EMBL" id="KAJ9162087.1"/>
    </source>
</evidence>
<dbReference type="FunFam" id="1.10.8.770:FF:000001">
    <property type="entry name" value="Methylenetetrahydrofolate dehydrogenase (NADP+ dependent) 1 like"/>
    <property type="match status" value="1"/>
</dbReference>
<dbReference type="Gene3D" id="3.10.410.10">
    <property type="entry name" value="Formyltetrahydrofolate synthetase, domain 3"/>
    <property type="match status" value="1"/>
</dbReference>
<evidence type="ECO:0000256" key="16">
    <source>
        <dbReference type="ARBA" id="ARBA00022840"/>
    </source>
</evidence>
<dbReference type="PROSITE" id="PS00722">
    <property type="entry name" value="FTHFS_2"/>
    <property type="match status" value="1"/>
</dbReference>
<keyword evidence="12" id="KW-0436">Ligase</keyword>
<dbReference type="FunFam" id="3.40.50.10860:FF:000005">
    <property type="entry name" value="C-1-tetrahydrofolate synthase, cytoplasmic, putative"/>
    <property type="match status" value="1"/>
</dbReference>
<keyword evidence="16" id="KW-0067">ATP-binding</keyword>
<keyword evidence="19" id="KW-0511">Multifunctional enzyme</keyword>
<dbReference type="Gene3D" id="3.40.50.720">
    <property type="entry name" value="NAD(P)-binding Rossmann-like Domain"/>
    <property type="match status" value="1"/>
</dbReference>
<keyword evidence="14" id="KW-0658">Purine biosynthesis</keyword>
<evidence type="ECO:0000256" key="9">
    <source>
        <dbReference type="ARBA" id="ARBA00017592"/>
    </source>
</evidence>
<evidence type="ECO:0000256" key="5">
    <source>
        <dbReference type="ARBA" id="ARBA00011738"/>
    </source>
</evidence>
<dbReference type="InterPro" id="IPR000672">
    <property type="entry name" value="THF_DH/CycHdrlase"/>
</dbReference>
<dbReference type="PROSITE" id="PS00767">
    <property type="entry name" value="THF_DHG_CYH_2"/>
    <property type="match status" value="1"/>
</dbReference>
<dbReference type="SUPFAM" id="SSF52540">
    <property type="entry name" value="P-loop containing nucleoside triphosphate hydrolases"/>
    <property type="match status" value="1"/>
</dbReference>
<dbReference type="SUPFAM" id="SSF51735">
    <property type="entry name" value="NAD(P)-binding Rossmann-fold domains"/>
    <property type="match status" value="1"/>
</dbReference>
<protein>
    <recommendedName>
        <fullName evidence="9">C-1-tetrahydrofolate synthase, cytoplasmic</fullName>
        <ecNumber evidence="8">1.5.1.5</ecNumber>
        <ecNumber evidence="7">3.5.4.9</ecNumber>
        <ecNumber evidence="6">6.3.4.3</ecNumber>
    </recommendedName>
</protein>
<proteinExistence type="inferred from homology"/>
<dbReference type="InterPro" id="IPR027417">
    <property type="entry name" value="P-loop_NTPase"/>
</dbReference>
<comment type="similarity">
    <text evidence="3">In the N-terminal section; belongs to the tetrahydrofolate dehydrogenase/cyclohydrolase family.</text>
</comment>
<evidence type="ECO:0000256" key="1">
    <source>
        <dbReference type="ARBA" id="ARBA00004496"/>
    </source>
</evidence>
<dbReference type="InterPro" id="IPR046346">
    <property type="entry name" value="Aminoacid_DH-like_N_sf"/>
</dbReference>
<keyword evidence="15" id="KW-0378">Hydrolase</keyword>
<evidence type="ECO:0000256" key="19">
    <source>
        <dbReference type="ARBA" id="ARBA00023268"/>
    </source>
</evidence>
<dbReference type="PROSITE" id="PS00721">
    <property type="entry name" value="FTHFS_1"/>
    <property type="match status" value="1"/>
</dbReference>
<dbReference type="EC" id="6.3.4.3" evidence="6"/>
<evidence type="ECO:0000256" key="7">
    <source>
        <dbReference type="ARBA" id="ARBA00012776"/>
    </source>
</evidence>
<dbReference type="InterPro" id="IPR020631">
    <property type="entry name" value="THF_DH/CycHdrlase_NAD-bd_dom"/>
</dbReference>
<dbReference type="GO" id="GO:0009257">
    <property type="term" value="P:10-formyltetrahydrofolate biosynthetic process"/>
    <property type="evidence" value="ECO:0007669"/>
    <property type="project" value="UniProtKB-ARBA"/>
</dbReference>
<dbReference type="Gene3D" id="3.40.50.300">
    <property type="entry name" value="P-loop containing nucleotide triphosphate hydrolases"/>
    <property type="match status" value="2"/>
</dbReference>